<keyword evidence="1" id="KW-0472">Membrane</keyword>
<proteinExistence type="predicted"/>
<evidence type="ECO:0000313" key="2">
    <source>
        <dbReference type="EMBL" id="MDT9593142.1"/>
    </source>
</evidence>
<accession>A0ABU3PWD2</accession>
<organism evidence="2 3">
    <name type="scientific">Nocardioides imazamoxiresistens</name>
    <dbReference type="NCBI Taxonomy" id="3231893"/>
    <lineage>
        <taxon>Bacteria</taxon>
        <taxon>Bacillati</taxon>
        <taxon>Actinomycetota</taxon>
        <taxon>Actinomycetes</taxon>
        <taxon>Propionibacteriales</taxon>
        <taxon>Nocardioidaceae</taxon>
        <taxon>Nocardioides</taxon>
    </lineage>
</organism>
<evidence type="ECO:0000256" key="1">
    <source>
        <dbReference type="SAM" id="Phobius"/>
    </source>
</evidence>
<reference evidence="2 3" key="1">
    <citation type="submission" date="2023-08" db="EMBL/GenBank/DDBJ databases">
        <title>Nocardioides seae sp. nov., a bacterium isolated from a soil.</title>
        <authorList>
            <person name="Wang X."/>
        </authorList>
    </citation>
    <scope>NUCLEOTIDE SEQUENCE [LARGE SCALE GENOMIC DNA]</scope>
    <source>
        <strain evidence="2 3">YZH12</strain>
    </source>
</reference>
<comment type="caution">
    <text evidence="2">The sequence shown here is derived from an EMBL/GenBank/DDBJ whole genome shotgun (WGS) entry which is preliminary data.</text>
</comment>
<dbReference type="EMBL" id="JAVYII010000003">
    <property type="protein sequence ID" value="MDT9593142.1"/>
    <property type="molecule type" value="Genomic_DNA"/>
</dbReference>
<keyword evidence="1" id="KW-1133">Transmembrane helix</keyword>
<sequence length="68" mass="7234">MATRPQRSEKTFDMMKLAICVGIGVALGIVFDNDPLGVPSLAIGPALGVVVARIWTKADRARKDPARA</sequence>
<keyword evidence="3" id="KW-1185">Reference proteome</keyword>
<evidence type="ECO:0000313" key="3">
    <source>
        <dbReference type="Proteomes" id="UP001268542"/>
    </source>
</evidence>
<feature type="transmembrane region" description="Helical" evidence="1">
    <location>
        <begin position="12"/>
        <end position="31"/>
    </location>
</feature>
<name>A0ABU3PWD2_9ACTN</name>
<protein>
    <submittedName>
        <fullName evidence="2">Uncharacterized protein</fullName>
    </submittedName>
</protein>
<dbReference type="Proteomes" id="UP001268542">
    <property type="component" value="Unassembled WGS sequence"/>
</dbReference>
<gene>
    <name evidence="2" type="ORF">RDV89_08685</name>
</gene>
<dbReference type="RefSeq" id="WP_315732570.1">
    <property type="nucleotide sequence ID" value="NZ_JAVYII010000003.1"/>
</dbReference>
<feature type="transmembrane region" description="Helical" evidence="1">
    <location>
        <begin position="37"/>
        <end position="55"/>
    </location>
</feature>
<keyword evidence="1" id="KW-0812">Transmembrane</keyword>